<keyword evidence="1" id="KW-0472">Membrane</keyword>
<proteinExistence type="predicted"/>
<dbReference type="AlphaFoldDB" id="A0A1H0QD71"/>
<evidence type="ECO:0000313" key="3">
    <source>
        <dbReference type="Proteomes" id="UP000199077"/>
    </source>
</evidence>
<protein>
    <submittedName>
        <fullName evidence="2">Rod shape-determining protein MreD</fullName>
    </submittedName>
</protein>
<feature type="transmembrane region" description="Helical" evidence="1">
    <location>
        <begin position="101"/>
        <end position="127"/>
    </location>
</feature>
<dbReference type="RefSeq" id="WP_091783696.1">
    <property type="nucleotide sequence ID" value="NZ_LT629711.1"/>
</dbReference>
<dbReference type="STRING" id="443156.SAMN04489867_1546"/>
<sequence length="163" mass="16271">MPLPSPVLTVRMVLLLLGAVTSVLLAARSQLTVPDLVLPVVVAGALRVGPSRGALLGLAAGWLVDLMPPGSAVLGTAALLYAGAGLLAGGGRREGETPFGWVASVGVAATVVVTAGRVAVAVLSGAAVQWSGVAAQLALSALLCAAVVPLLVRCEQRLDRGRR</sequence>
<feature type="transmembrane region" description="Helical" evidence="1">
    <location>
        <begin position="72"/>
        <end position="89"/>
    </location>
</feature>
<name>A0A1H0QD71_9MICO</name>
<gene>
    <name evidence="2" type="ORF">SAMN04489867_1546</name>
</gene>
<feature type="transmembrane region" description="Helical" evidence="1">
    <location>
        <begin position="133"/>
        <end position="152"/>
    </location>
</feature>
<evidence type="ECO:0000256" key="1">
    <source>
        <dbReference type="SAM" id="Phobius"/>
    </source>
</evidence>
<keyword evidence="1" id="KW-0812">Transmembrane</keyword>
<evidence type="ECO:0000313" key="2">
    <source>
        <dbReference type="EMBL" id="SDP14646.1"/>
    </source>
</evidence>
<keyword evidence="1" id="KW-1133">Transmembrane helix</keyword>
<reference evidence="3" key="1">
    <citation type="submission" date="2016-10" db="EMBL/GenBank/DDBJ databases">
        <authorList>
            <person name="Varghese N."/>
            <person name="Submissions S."/>
        </authorList>
    </citation>
    <scope>NUCLEOTIDE SEQUENCE [LARGE SCALE GENOMIC DNA]</scope>
    <source>
        <strain evidence="3">DSM 22329</strain>
    </source>
</reference>
<keyword evidence="3" id="KW-1185">Reference proteome</keyword>
<accession>A0A1H0QD71</accession>
<dbReference type="EMBL" id="LT629711">
    <property type="protein sequence ID" value="SDP14646.1"/>
    <property type="molecule type" value="Genomic_DNA"/>
</dbReference>
<organism evidence="2 3">
    <name type="scientific">Pedococcus dokdonensis</name>
    <dbReference type="NCBI Taxonomy" id="443156"/>
    <lineage>
        <taxon>Bacteria</taxon>
        <taxon>Bacillati</taxon>
        <taxon>Actinomycetota</taxon>
        <taxon>Actinomycetes</taxon>
        <taxon>Micrococcales</taxon>
        <taxon>Intrasporangiaceae</taxon>
        <taxon>Pedococcus</taxon>
    </lineage>
</organism>
<dbReference type="Proteomes" id="UP000199077">
    <property type="component" value="Chromosome I"/>
</dbReference>